<protein>
    <submittedName>
        <fullName evidence="2">ChrR family anti-sigma-E factor</fullName>
    </submittedName>
</protein>
<sequence length="216" mass="23569">MKQVNSAFDQILAGYVAGDLPEPVRVLVESHLEISGANRSFVTDLEVLAGNELERLPPAGLRDPDAMLAAILAERPAARIAPPRPRAPIASHTMPQALSRFLGRELDAIPWRTLLPGIREYRGTTVDGFNPILYSIRAGKPLPAHTHTGLELTLVLDGAFADESGRYGRGDVAVADDDIDHTPIAEMGRDCICFAVTEAPIRLTGRFSRFFNAFMR</sequence>
<dbReference type="RefSeq" id="WP_407051200.1">
    <property type="nucleotide sequence ID" value="NZ_CP158568.1"/>
</dbReference>
<gene>
    <name evidence="2" type="ORF">ABS361_07685</name>
</gene>
<dbReference type="InterPro" id="IPR025979">
    <property type="entry name" value="ChrR-like_cupin_dom"/>
</dbReference>
<dbReference type="SUPFAM" id="SSF51182">
    <property type="entry name" value="RmlC-like cupins"/>
    <property type="match status" value="1"/>
</dbReference>
<name>A0AAU7XGJ7_9HYPH</name>
<evidence type="ECO:0000313" key="2">
    <source>
        <dbReference type="EMBL" id="XBY46102.1"/>
    </source>
</evidence>
<dbReference type="AlphaFoldDB" id="A0AAU7XGJ7"/>
<dbReference type="InterPro" id="IPR011051">
    <property type="entry name" value="RmlC_Cupin_sf"/>
</dbReference>
<reference evidence="2" key="1">
    <citation type="submission" date="2024-06" db="EMBL/GenBank/DDBJ databases">
        <title>Methylostella associata gen. nov., sp. nov., a novel Ancalomicrobiaceae-affiliated facultatively methylotrophic bacteria that feed on methanotrophs of the genus Methylococcus.</title>
        <authorList>
            <person name="Saltykova V."/>
            <person name="Danilova O.V."/>
            <person name="Oshkin I.Y."/>
            <person name="Belova S.E."/>
            <person name="Pimenov N.V."/>
            <person name="Dedysh S.N."/>
        </authorList>
    </citation>
    <scope>NUCLEOTIDE SEQUENCE</scope>
    <source>
        <strain evidence="2">S20</strain>
    </source>
</reference>
<proteinExistence type="predicted"/>
<accession>A0AAU7XGJ7</accession>
<dbReference type="KEGG" id="mflg:ABS361_07685"/>
<dbReference type="InterPro" id="IPR014710">
    <property type="entry name" value="RmlC-like_jellyroll"/>
</dbReference>
<dbReference type="CDD" id="cd20301">
    <property type="entry name" value="cupin_ChrR"/>
    <property type="match status" value="1"/>
</dbReference>
<dbReference type="EMBL" id="CP158568">
    <property type="protein sequence ID" value="XBY46102.1"/>
    <property type="molecule type" value="Genomic_DNA"/>
</dbReference>
<dbReference type="InterPro" id="IPR012807">
    <property type="entry name" value="Anti-sigma_ChrR"/>
</dbReference>
<dbReference type="NCBIfam" id="TIGR02451">
    <property type="entry name" value="anti_sig_ChrR"/>
    <property type="match status" value="1"/>
</dbReference>
<dbReference type="Gene3D" id="1.10.10.1320">
    <property type="entry name" value="Anti-sigma factor, zinc-finger domain"/>
    <property type="match status" value="1"/>
</dbReference>
<dbReference type="InterPro" id="IPR041916">
    <property type="entry name" value="Anti_sigma_zinc_sf"/>
</dbReference>
<feature type="domain" description="ChrR-like cupin" evidence="1">
    <location>
        <begin position="106"/>
        <end position="197"/>
    </location>
</feature>
<evidence type="ECO:0000259" key="1">
    <source>
        <dbReference type="Pfam" id="PF12973"/>
    </source>
</evidence>
<organism evidence="2">
    <name type="scientific">Methyloraptor flagellatus</name>
    <dbReference type="NCBI Taxonomy" id="3162530"/>
    <lineage>
        <taxon>Bacteria</taxon>
        <taxon>Pseudomonadati</taxon>
        <taxon>Pseudomonadota</taxon>
        <taxon>Alphaproteobacteria</taxon>
        <taxon>Hyphomicrobiales</taxon>
        <taxon>Ancalomicrobiaceae</taxon>
        <taxon>Methyloraptor</taxon>
    </lineage>
</organism>
<dbReference type="Gene3D" id="2.60.120.10">
    <property type="entry name" value="Jelly Rolls"/>
    <property type="match status" value="1"/>
</dbReference>
<dbReference type="Pfam" id="PF12973">
    <property type="entry name" value="Cupin_7"/>
    <property type="match status" value="1"/>
</dbReference>